<dbReference type="InterPro" id="IPR010441">
    <property type="entry name" value="CH_2"/>
</dbReference>
<dbReference type="EMBL" id="GEBQ01029685">
    <property type="protein sequence ID" value="JAT10292.1"/>
    <property type="molecule type" value="Transcribed_RNA"/>
</dbReference>
<dbReference type="Pfam" id="PF24082">
    <property type="entry name" value="SPEF2_C"/>
    <property type="match status" value="1"/>
</dbReference>
<organism evidence="3">
    <name type="scientific">Graphocephala atropunctata</name>
    <dbReference type="NCBI Taxonomy" id="36148"/>
    <lineage>
        <taxon>Eukaryota</taxon>
        <taxon>Metazoa</taxon>
        <taxon>Ecdysozoa</taxon>
        <taxon>Arthropoda</taxon>
        <taxon>Hexapoda</taxon>
        <taxon>Insecta</taxon>
        <taxon>Pterygota</taxon>
        <taxon>Neoptera</taxon>
        <taxon>Paraneoptera</taxon>
        <taxon>Hemiptera</taxon>
        <taxon>Auchenorrhyncha</taxon>
        <taxon>Membracoidea</taxon>
        <taxon>Cicadellidae</taxon>
        <taxon>Cicadellinae</taxon>
        <taxon>Cicadellini</taxon>
        <taxon>Graphocephala</taxon>
    </lineage>
</organism>
<feature type="compositionally biased region" description="Basic and acidic residues" evidence="1">
    <location>
        <begin position="565"/>
        <end position="592"/>
    </location>
</feature>
<dbReference type="InterPro" id="IPR052634">
    <property type="entry name" value="Sperm_flagellar-bone_growth"/>
</dbReference>
<dbReference type="InterPro" id="IPR036872">
    <property type="entry name" value="CH_dom_sf"/>
</dbReference>
<dbReference type="Gene3D" id="3.40.50.300">
    <property type="entry name" value="P-loop containing nucleotide triphosphate hydrolases"/>
    <property type="match status" value="1"/>
</dbReference>
<gene>
    <name evidence="3" type="ORF">g.13757</name>
</gene>
<dbReference type="InterPro" id="IPR027417">
    <property type="entry name" value="P-loop_NTPase"/>
</dbReference>
<accession>A0A1B6KFQ1</accession>
<dbReference type="Pfam" id="PF06294">
    <property type="entry name" value="CH_2"/>
    <property type="match status" value="1"/>
</dbReference>
<evidence type="ECO:0000259" key="2">
    <source>
        <dbReference type="PROSITE" id="PS50021"/>
    </source>
</evidence>
<feature type="region of interest" description="Disordered" evidence="1">
    <location>
        <begin position="851"/>
        <end position="887"/>
    </location>
</feature>
<proteinExistence type="predicted"/>
<evidence type="ECO:0000313" key="3">
    <source>
        <dbReference type="EMBL" id="JAT10292.1"/>
    </source>
</evidence>
<name>A0A1B6KFQ1_9HEMI</name>
<dbReference type="InterPro" id="IPR054517">
    <property type="entry name" value="SPEF2_D5"/>
</dbReference>
<dbReference type="GO" id="GO:0005737">
    <property type="term" value="C:cytoplasm"/>
    <property type="evidence" value="ECO:0007669"/>
    <property type="project" value="UniProtKB-ARBA"/>
</dbReference>
<dbReference type="PANTHER" id="PTHR14919:SF0">
    <property type="entry name" value="SPERM FLAGELLAR PROTEIN 2"/>
    <property type="match status" value="1"/>
</dbReference>
<feature type="compositionally biased region" description="Basic residues" evidence="1">
    <location>
        <begin position="865"/>
        <end position="880"/>
    </location>
</feature>
<dbReference type="Gene3D" id="1.10.418.10">
    <property type="entry name" value="Calponin-like domain"/>
    <property type="match status" value="1"/>
</dbReference>
<feature type="domain" description="Calponin-homology (CH)" evidence="2">
    <location>
        <begin position="1"/>
        <end position="108"/>
    </location>
</feature>
<dbReference type="InterPro" id="IPR056199">
    <property type="entry name" value="SPEF2_C"/>
</dbReference>
<evidence type="ECO:0000256" key="1">
    <source>
        <dbReference type="SAM" id="MobiDB-lite"/>
    </source>
</evidence>
<dbReference type="InterPro" id="IPR001715">
    <property type="entry name" value="CH_dom"/>
</dbReference>
<dbReference type="Pfam" id="PF22946">
    <property type="entry name" value="SPEF2_D5"/>
    <property type="match status" value="1"/>
</dbReference>
<reference evidence="3" key="1">
    <citation type="submission" date="2015-11" db="EMBL/GenBank/DDBJ databases">
        <title>De novo transcriptome assembly of four potential Pierce s Disease insect vectors from Arizona vineyards.</title>
        <authorList>
            <person name="Tassone E.E."/>
        </authorList>
    </citation>
    <scope>NUCLEOTIDE SEQUENCE</scope>
</reference>
<protein>
    <recommendedName>
        <fullName evidence="2">Calponin-homology (CH) domain-containing protein</fullName>
    </recommendedName>
</protein>
<feature type="region of interest" description="Disordered" evidence="1">
    <location>
        <begin position="562"/>
        <end position="605"/>
    </location>
</feature>
<dbReference type="PANTHER" id="PTHR14919">
    <property type="entry name" value="KPL2-RELATED"/>
    <property type="match status" value="1"/>
</dbReference>
<dbReference type="PROSITE" id="PS50021">
    <property type="entry name" value="CH"/>
    <property type="match status" value="1"/>
</dbReference>
<sequence>MIGIIQDWLLSQLAINFNIDSIADNNIFQDGCAFANILQKYGLLNGNYYNLNVIPNKDPEQCKANLKLLKPIFDVMGVNFDQNVTKGIVENNSSVILKLLYELYICLESKQHLYFIKTQNYDKIHKNLIQKLDEKNISVSPGELDHYSETFCLEQSLIKNKDIIDWYRNKYKLIKSGLDKKLERVKEELCREKEVNISKHKTSMCSYACNDKEAKHFLPDLNSFLKHSNENELLNYDQFIAVFKKKLKLNEARENLENTIQNDLLSETWSKIMEKQKEIHNTVFSGILLKQSQYEKQIVSKLIQTQSQIKIQNENKIQVDKNLLNDQEAQLACDFELKEEFETLQNIYNSEQKRVLELHNKLYREKQNLIKQRRFSLCGDIVEALIDLAVSASEYKSNYGVFVPKSLWNDWMKLFFKSQPIHIPFQLMESNILDGKSINYDDIINFEKVHDAILNENDVEEYLFTYGGWFYQDVGLEQERLNDDCVAFIVYRLLSLKYPPPSPPLPAELPPFKSAGILLDVNNADCIEKLKILLSKPCVLVFDTETAIKKSIDTFLRETAPPVEGKTKGKEQKKESTKNKLKDKGSEKSTKKESKKKPGKKLTTLQKGDNQEKLINVSDKETQTSIIKEEEDKGPVRTNLGLIGETVSFKLQSGELIDDDLLTSVIIEYLKTLDGNEGWLLINYPLTINQAFLLELALTGKYLPINDYVFETNEEVQEDQDEFFDKRQSKLYFNPINDKDSLLFKTYFSVFIKAKENITDSQKLKQSVTKSSSLSQHVNGLEKVDQELEILPQDLLGQIYTDQLIYQEFSYDSFDVTTLKKLARIILKSDGIEAVNSVDLFGEESLNKLNKGKKKDGRGKGSQPNKKKKSGEKDKKKGGKGKTSDHVESSANVIATDNIVTDLENKDINTESTDLDIKTINPGEKDWQYVSMPINSELAVLLATMWENIETCYVNNLQDIFFENRIISLRLVPYSSYVQEEVKNIMNTDDLKQNVVDIFKNDFNSIERYLRELPNVKCQLHCKVLEMQEILWQLADKKKEEGENKRQEVIYQNWLVNQICMLINNYLSFVQTELSRSIETMKLVTDYYLSMLGRDLPSISNKQPGHSHISKLTEEELLLVQDDSIHGSIPKNSLISSISNYSQINDAKGTKSNFVAQSLIHCTEKEKTLKLLRVHLNKEILKAVSIIDSTSTIFYNQIKTEEHLLISENKKIEKDKKTNKTTTSNKTISEKSKIQGSILKPNSELETCKTRPEVELLLIEWKFVIETEIKRFHFRMDLIKSRCNEDIMEFYCYLESVFCDLHSIILSKHTVDIENINSLCDYIRIAIEEETALDLPLVLNENSFYIKVVEGLKTKSMSKVKELYEESSDFSFTINQLNLLLNIFKIAGPNGVIRKQPFCYILQDLMLFDTGDHQPHLPKVWNQLSESQLMFVVDKMFGLEFAIDWRDFIIYNLEIFYPSVCDILSLRQQFLFYDPMNTEVISLENFATIKLWFENDLPGTPQAGLRIMLVKHLLADMFKVDDKNFNYTALLLYFCKDLDPKVGLRKALSLSIGKNVIISTEEVEEILMNEAEIKNTVHNLLSDVIISIVNNREGLLINEISDTESETNLSFDEKCESHTSSFSSSSQIKSDKISTKSTLSMGEIQRNKSSISLISLSSKQEDDDKQWTSRVPVASVISVLNASFLHQDKTHTLRNIYLNCLEEEADDKCMIEAPKLVNLRCIKKIFELSNKFKISIPQKIFKL</sequence>